<dbReference type="SUPFAM" id="SSF101386">
    <property type="entry name" value="all-alpha NTP pyrophosphatases"/>
    <property type="match status" value="1"/>
</dbReference>
<evidence type="ECO:0000256" key="9">
    <source>
        <dbReference type="ARBA" id="ARBA00022605"/>
    </source>
</evidence>
<dbReference type="AlphaFoldDB" id="F6BH60"/>
<dbReference type="GO" id="GO:0000105">
    <property type="term" value="P:L-histidine biosynthetic process"/>
    <property type="evidence" value="ECO:0007669"/>
    <property type="project" value="UniProtKB-UniRule"/>
</dbReference>
<evidence type="ECO:0000259" key="16">
    <source>
        <dbReference type="Pfam" id="PF01502"/>
    </source>
</evidence>
<evidence type="ECO:0000313" key="18">
    <source>
        <dbReference type="Proteomes" id="UP000007239"/>
    </source>
</evidence>
<evidence type="ECO:0000256" key="12">
    <source>
        <dbReference type="ARBA" id="ARBA00022840"/>
    </source>
</evidence>
<evidence type="ECO:0000256" key="2">
    <source>
        <dbReference type="ARBA" id="ARBA00001460"/>
    </source>
</evidence>
<comment type="subcellular location">
    <subcellularLocation>
        <location evidence="3 15">Cytoplasm</location>
    </subcellularLocation>
</comment>
<protein>
    <recommendedName>
        <fullName evidence="15">Histidine biosynthesis bifunctional protein HisIE</fullName>
    </recommendedName>
    <domain>
        <recommendedName>
            <fullName evidence="15">Phosphoribosyl-AMP cyclohydrolase</fullName>
            <shortName evidence="15">PRA-CH</shortName>
            <ecNumber evidence="15">3.5.4.19</ecNumber>
        </recommendedName>
    </domain>
    <domain>
        <recommendedName>
            <fullName evidence="15">Phosphoribosyl-ATP pyrophosphatase</fullName>
            <shortName evidence="15">PRA-PH</shortName>
            <ecNumber evidence="15">3.6.1.31</ecNumber>
        </recommendedName>
    </domain>
</protein>
<dbReference type="Pfam" id="PF01502">
    <property type="entry name" value="PRA-CH"/>
    <property type="match status" value="1"/>
</dbReference>
<dbReference type="PANTHER" id="PTHR42945:SF9">
    <property type="entry name" value="HISTIDINE BIOSYNTHESIS BIFUNCTIONAL PROTEIN HISIE"/>
    <property type="match status" value="1"/>
</dbReference>
<keyword evidence="13 15" id="KW-0368">Histidine biosynthesis</keyword>
<reference evidence="17" key="1">
    <citation type="submission" date="2011-05" db="EMBL/GenBank/DDBJ databases">
        <title>Complete sequence of Thermoanaerobacterium xylanolyticum LX-11.</title>
        <authorList>
            <consortium name="US DOE Joint Genome Institute"/>
            <person name="Lucas S."/>
            <person name="Han J."/>
            <person name="Lapidus A."/>
            <person name="Cheng J.-F."/>
            <person name="Goodwin L."/>
            <person name="Pitluck S."/>
            <person name="Peters L."/>
            <person name="Mikhailova N."/>
            <person name="Lu M."/>
            <person name="Han C."/>
            <person name="Tapia R."/>
            <person name="Land M."/>
            <person name="Hauser L."/>
            <person name="Kyrpides N."/>
            <person name="Ivanova N."/>
            <person name="Pagani I."/>
            <person name="Hemme C."/>
            <person name="Woyke T."/>
        </authorList>
    </citation>
    <scope>NUCLEOTIDE SEQUENCE</scope>
    <source>
        <strain evidence="17">LX-11</strain>
    </source>
</reference>
<comment type="catalytic activity">
    <reaction evidence="1 15">
        <text>1-(5-phospho-beta-D-ribosyl)-5'-AMP + H2O = 1-(5-phospho-beta-D-ribosyl)-5-[(5-phospho-beta-D-ribosylamino)methylideneamino]imidazole-4-carboxamide</text>
        <dbReference type="Rhea" id="RHEA:20049"/>
        <dbReference type="ChEBI" id="CHEBI:15377"/>
        <dbReference type="ChEBI" id="CHEBI:58435"/>
        <dbReference type="ChEBI" id="CHEBI:59457"/>
        <dbReference type="EC" id="3.5.4.19"/>
    </reaction>
</comment>
<evidence type="ECO:0000313" key="17">
    <source>
        <dbReference type="EMBL" id="AEF16504.1"/>
    </source>
</evidence>
<dbReference type="CDD" id="cd11534">
    <property type="entry name" value="NTP-PPase_HisIE_like"/>
    <property type="match status" value="1"/>
</dbReference>
<dbReference type="InterPro" id="IPR026660">
    <property type="entry name" value="PRA-CH"/>
</dbReference>
<evidence type="ECO:0000256" key="15">
    <source>
        <dbReference type="HAMAP-Rule" id="MF_01019"/>
    </source>
</evidence>
<keyword evidence="10 15" id="KW-0547">Nucleotide-binding</keyword>
<dbReference type="KEGG" id="txy:Thexy_0452"/>
<evidence type="ECO:0000256" key="14">
    <source>
        <dbReference type="ARBA" id="ARBA00023268"/>
    </source>
</evidence>
<dbReference type="InterPro" id="IPR002496">
    <property type="entry name" value="PRib_AMP_CycHydrolase_dom"/>
</dbReference>
<dbReference type="Gene3D" id="3.10.20.810">
    <property type="entry name" value="Phosphoribosyl-AMP cyclohydrolase"/>
    <property type="match status" value="1"/>
</dbReference>
<comment type="similarity">
    <text evidence="7 15">In the N-terminal section; belongs to the PRA-CH family.</text>
</comment>
<organism evidence="17 18">
    <name type="scientific">Thermoanaerobacterium xylanolyticum (strain ATCC 49914 / DSM 7097 / LX-11)</name>
    <dbReference type="NCBI Taxonomy" id="858215"/>
    <lineage>
        <taxon>Bacteria</taxon>
        <taxon>Bacillati</taxon>
        <taxon>Bacillota</taxon>
        <taxon>Clostridia</taxon>
        <taxon>Thermoanaerobacterales</taxon>
        <taxon>Thermoanaerobacteraceae</taxon>
        <taxon>Thermoanaerobacterium</taxon>
    </lineage>
</organism>
<dbReference type="GO" id="GO:0004635">
    <property type="term" value="F:phosphoribosyl-AMP cyclohydrolase activity"/>
    <property type="evidence" value="ECO:0007669"/>
    <property type="project" value="UniProtKB-UniRule"/>
</dbReference>
<keyword evidence="12 15" id="KW-0067">ATP-binding</keyword>
<dbReference type="GO" id="GO:0004636">
    <property type="term" value="F:phosphoribosyl-ATP diphosphatase activity"/>
    <property type="evidence" value="ECO:0007669"/>
    <property type="project" value="UniProtKB-UniRule"/>
</dbReference>
<dbReference type="NCBIfam" id="NF000768">
    <property type="entry name" value="PRK00051.1"/>
    <property type="match status" value="1"/>
</dbReference>
<dbReference type="Gene3D" id="1.10.287.1080">
    <property type="entry name" value="MazG-like"/>
    <property type="match status" value="1"/>
</dbReference>
<dbReference type="UniPathway" id="UPA00031">
    <property type="reaction ID" value="UER00007"/>
</dbReference>
<evidence type="ECO:0000256" key="6">
    <source>
        <dbReference type="ARBA" id="ARBA00007731"/>
    </source>
</evidence>
<evidence type="ECO:0000256" key="5">
    <source>
        <dbReference type="ARBA" id="ARBA00005204"/>
    </source>
</evidence>
<evidence type="ECO:0000256" key="1">
    <source>
        <dbReference type="ARBA" id="ARBA00000024"/>
    </source>
</evidence>
<feature type="region of interest" description="Phosphoribosyl-ATP pyrophosphohydrolase" evidence="15">
    <location>
        <begin position="122"/>
        <end position="226"/>
    </location>
</feature>
<dbReference type="InterPro" id="IPR038019">
    <property type="entry name" value="PRib_AMP_CycHydrolase_sf"/>
</dbReference>
<dbReference type="EMBL" id="CP002739">
    <property type="protein sequence ID" value="AEF16504.1"/>
    <property type="molecule type" value="Genomic_DNA"/>
</dbReference>
<comment type="catalytic activity">
    <reaction evidence="2 15">
        <text>1-(5-phospho-beta-D-ribosyl)-ATP + H2O = 1-(5-phospho-beta-D-ribosyl)-5'-AMP + diphosphate + H(+)</text>
        <dbReference type="Rhea" id="RHEA:22828"/>
        <dbReference type="ChEBI" id="CHEBI:15377"/>
        <dbReference type="ChEBI" id="CHEBI:15378"/>
        <dbReference type="ChEBI" id="CHEBI:33019"/>
        <dbReference type="ChEBI" id="CHEBI:59457"/>
        <dbReference type="ChEBI" id="CHEBI:73183"/>
        <dbReference type="EC" id="3.6.1.31"/>
    </reaction>
</comment>
<dbReference type="NCBIfam" id="NF002747">
    <property type="entry name" value="PRK02759.1"/>
    <property type="match status" value="1"/>
</dbReference>
<dbReference type="InterPro" id="IPR023019">
    <property type="entry name" value="His_synth_HisIE"/>
</dbReference>
<comment type="pathway">
    <text evidence="4 15">Amino-acid biosynthesis; L-histidine biosynthesis; L-histidine from 5-phospho-alpha-D-ribose 1-diphosphate: step 3/9.</text>
</comment>
<keyword evidence="18" id="KW-1185">Reference proteome</keyword>
<dbReference type="FunFam" id="3.10.20.810:FF:000001">
    <property type="entry name" value="Histidine biosynthesis bifunctional protein HisIE"/>
    <property type="match status" value="1"/>
</dbReference>
<evidence type="ECO:0000256" key="4">
    <source>
        <dbReference type="ARBA" id="ARBA00005169"/>
    </source>
</evidence>
<name>F6BH60_THEXL</name>
<keyword evidence="8 15" id="KW-0963">Cytoplasm</keyword>
<comment type="similarity">
    <text evidence="6 15">In the C-terminal section; belongs to the PRA-PH family.</text>
</comment>
<keyword evidence="11 15" id="KW-0378">Hydrolase</keyword>
<evidence type="ECO:0000256" key="7">
    <source>
        <dbReference type="ARBA" id="ARBA00008299"/>
    </source>
</evidence>
<dbReference type="STRING" id="858215.Thexy_0452"/>
<dbReference type="HAMAP" id="MF_01021">
    <property type="entry name" value="HisI"/>
    <property type="match status" value="1"/>
</dbReference>
<dbReference type="EC" id="3.6.1.31" evidence="15"/>
<dbReference type="Gene3D" id="4.10.80.70">
    <property type="match status" value="1"/>
</dbReference>
<comment type="pathway">
    <text evidence="5 15">Amino-acid biosynthesis; L-histidine biosynthesis; L-histidine from 5-phospho-alpha-D-ribose 1-diphosphate: step 2/9.</text>
</comment>
<dbReference type="GO" id="GO:0005737">
    <property type="term" value="C:cytoplasm"/>
    <property type="evidence" value="ECO:0007669"/>
    <property type="project" value="UniProtKB-SubCell"/>
</dbReference>
<dbReference type="EC" id="3.5.4.19" evidence="15"/>
<dbReference type="Pfam" id="PF01503">
    <property type="entry name" value="PRA-PH"/>
    <property type="match status" value="1"/>
</dbReference>
<dbReference type="GO" id="GO:0005524">
    <property type="term" value="F:ATP binding"/>
    <property type="evidence" value="ECO:0007669"/>
    <property type="project" value="UniProtKB-KW"/>
</dbReference>
<dbReference type="SUPFAM" id="SSF141734">
    <property type="entry name" value="HisI-like"/>
    <property type="match status" value="1"/>
</dbReference>
<feature type="domain" description="Phosphoribosyl-AMP cyclohydrolase" evidence="16">
    <location>
        <begin position="34"/>
        <end position="107"/>
    </location>
</feature>
<dbReference type="HAMAP" id="MF_01019">
    <property type="entry name" value="HisIE"/>
    <property type="match status" value="1"/>
</dbReference>
<evidence type="ECO:0000256" key="8">
    <source>
        <dbReference type="ARBA" id="ARBA00022490"/>
    </source>
</evidence>
<dbReference type="NCBIfam" id="TIGR03188">
    <property type="entry name" value="histidine_hisI"/>
    <property type="match status" value="1"/>
</dbReference>
<accession>F6BH60</accession>
<evidence type="ECO:0000256" key="13">
    <source>
        <dbReference type="ARBA" id="ARBA00023102"/>
    </source>
</evidence>
<evidence type="ECO:0000256" key="10">
    <source>
        <dbReference type="ARBA" id="ARBA00022741"/>
    </source>
</evidence>
<sequence length="226" mass="26642">MERIVFMYIDELKFDDNGLIPAIVQDYKTKEVLMMAYMNRESLEKSLETKETYFFSRSRQCLWHKGETSGNIQHIKSIKYDCDGDTILIEVEADGPACHTGNRSCFYRSILDLSGDESESILKNLYRRIEGRKENPVEGSYTNYLFSKGLNKILKKIGEENTEILIASKEGDKEEIIYEIADYIYHLLVLMVEKEISLEDVYDELSRRYYKTDEFKEQHKMRKETK</sequence>
<dbReference type="RefSeq" id="WP_013787255.1">
    <property type="nucleotide sequence ID" value="NC_015555.1"/>
</dbReference>
<keyword evidence="14 15" id="KW-0511">Multifunctional enzyme</keyword>
<dbReference type="PANTHER" id="PTHR42945">
    <property type="entry name" value="HISTIDINE BIOSYNTHESIS BIFUNCTIONAL PROTEIN"/>
    <property type="match status" value="1"/>
</dbReference>
<dbReference type="InterPro" id="IPR021130">
    <property type="entry name" value="PRib-ATP_PPHydrolase-like"/>
</dbReference>
<dbReference type="eggNOG" id="COG0139">
    <property type="taxonomic scope" value="Bacteria"/>
</dbReference>
<dbReference type="InterPro" id="IPR008179">
    <property type="entry name" value="HisE"/>
</dbReference>
<evidence type="ECO:0000256" key="11">
    <source>
        <dbReference type="ARBA" id="ARBA00022801"/>
    </source>
</evidence>
<dbReference type="Proteomes" id="UP000007239">
    <property type="component" value="Chromosome"/>
</dbReference>
<gene>
    <name evidence="15" type="primary">hisI</name>
    <name evidence="15" type="synonym">hisIE</name>
    <name evidence="17" type="ordered locus">Thexy_0452</name>
</gene>
<keyword evidence="9 15" id="KW-0028">Amino-acid biosynthesis</keyword>
<evidence type="ECO:0000256" key="3">
    <source>
        <dbReference type="ARBA" id="ARBA00004496"/>
    </source>
</evidence>
<proteinExistence type="inferred from homology"/>
<feature type="region of interest" description="Phosphoribosyl-AMP cyclohydrolase" evidence="15">
    <location>
        <begin position="1"/>
        <end position="121"/>
    </location>
</feature>
<dbReference type="HOGENOM" id="CLU_048577_3_1_9"/>
<dbReference type="eggNOG" id="COG0140">
    <property type="taxonomic scope" value="Bacteria"/>
</dbReference>
<dbReference type="HAMAP" id="MF_01020">
    <property type="entry name" value="HisE"/>
    <property type="match status" value="1"/>
</dbReference>